<dbReference type="InterPro" id="IPR012338">
    <property type="entry name" value="Beta-lactam/transpept-like"/>
</dbReference>
<protein>
    <submittedName>
        <fullName evidence="2">Class C beta-lactamase-related serine hydrolase</fullName>
    </submittedName>
</protein>
<feature type="domain" description="Beta-lactamase-related" evidence="1">
    <location>
        <begin position="52"/>
        <end position="325"/>
    </location>
</feature>
<dbReference type="EMBL" id="QOPD01000008">
    <property type="protein sequence ID" value="RCL37626.1"/>
    <property type="molecule type" value="Genomic_DNA"/>
</dbReference>
<dbReference type="InterPro" id="IPR001466">
    <property type="entry name" value="Beta-lactam-related"/>
</dbReference>
<dbReference type="AlphaFoldDB" id="A0A368BLR0"/>
<sequence length="392" mass="44786">MRYIALTLLLSLNTIAESTYPDTEWESRSPESLGLNPSKVDRLLDASFVDNSTMATVLIKNGYIVGERYAEGFDQNSRGTSWSVAKSYYASLIGTAIDRGEIVSLDDKVSSYLPYFTEDRQDITIRQVLNMSSGLEYPANQHENMFFEKDHLAYAKTIKRDKEPDSKFEYNNVNSMLLSDILLQATGKSAKTLLKERIMDPTKVSSYSAWTDNAGNTLSYCCLDMSARDYARFGLLFSRNGKWKDKQLISEEFVNETFQQVWDLPPENGYQSERGYSLHWWISRFDEERKIFNASGKFGQYIFVDREKDVVFVRITKYTPPSGDVQNLGFLYGLSFLGMDNVIALARLLIEWGVLNAGGNIMSPATLEDGISREFIRDYSQIIDYLTFLEDE</sequence>
<dbReference type="SUPFAM" id="SSF56601">
    <property type="entry name" value="beta-lactamase/transpeptidase-like"/>
    <property type="match status" value="1"/>
</dbReference>
<dbReference type="Pfam" id="PF00144">
    <property type="entry name" value="Beta-lactamase"/>
    <property type="match status" value="1"/>
</dbReference>
<reference evidence="2 3" key="1">
    <citation type="journal article" date="2018" name="Microbiome">
        <title>Fine metagenomic profile of the Mediterranean stratified and mixed water columns revealed by assembly and recruitment.</title>
        <authorList>
            <person name="Haro-Moreno J.M."/>
            <person name="Lopez-Perez M."/>
            <person name="De La Torre J.R."/>
            <person name="Picazo A."/>
            <person name="Camacho A."/>
            <person name="Rodriguez-Valera F."/>
        </authorList>
    </citation>
    <scope>NUCLEOTIDE SEQUENCE [LARGE SCALE GENOMIC DNA]</scope>
    <source>
        <strain evidence="2">MED-G83</strain>
    </source>
</reference>
<accession>A0A368BLR0</accession>
<proteinExistence type="predicted"/>
<dbReference type="InterPro" id="IPR050789">
    <property type="entry name" value="Diverse_Enzym_Activities"/>
</dbReference>
<evidence type="ECO:0000259" key="1">
    <source>
        <dbReference type="Pfam" id="PF00144"/>
    </source>
</evidence>
<dbReference type="PANTHER" id="PTHR43283">
    <property type="entry name" value="BETA-LACTAMASE-RELATED"/>
    <property type="match status" value="1"/>
</dbReference>
<evidence type="ECO:0000313" key="3">
    <source>
        <dbReference type="Proteomes" id="UP000252147"/>
    </source>
</evidence>
<name>A0A368BLR0_9GAMM</name>
<dbReference type="Proteomes" id="UP000252147">
    <property type="component" value="Unassembled WGS sequence"/>
</dbReference>
<comment type="caution">
    <text evidence="2">The sequence shown here is derived from an EMBL/GenBank/DDBJ whole genome shotgun (WGS) entry which is preliminary data.</text>
</comment>
<keyword evidence="2" id="KW-0378">Hydrolase</keyword>
<organism evidence="2 3">
    <name type="scientific">SAR86 cluster bacterium</name>
    <dbReference type="NCBI Taxonomy" id="2030880"/>
    <lineage>
        <taxon>Bacteria</taxon>
        <taxon>Pseudomonadati</taxon>
        <taxon>Pseudomonadota</taxon>
        <taxon>Gammaproteobacteria</taxon>
        <taxon>SAR86 cluster</taxon>
    </lineage>
</organism>
<dbReference type="GO" id="GO:0016787">
    <property type="term" value="F:hydrolase activity"/>
    <property type="evidence" value="ECO:0007669"/>
    <property type="project" value="UniProtKB-KW"/>
</dbReference>
<dbReference type="PANTHER" id="PTHR43283:SF7">
    <property type="entry name" value="BETA-LACTAMASE-RELATED DOMAIN-CONTAINING PROTEIN"/>
    <property type="match status" value="1"/>
</dbReference>
<gene>
    <name evidence="2" type="ORF">DBW97_04500</name>
</gene>
<evidence type="ECO:0000313" key="2">
    <source>
        <dbReference type="EMBL" id="RCL37626.1"/>
    </source>
</evidence>
<dbReference type="Gene3D" id="3.40.710.10">
    <property type="entry name" value="DD-peptidase/beta-lactamase superfamily"/>
    <property type="match status" value="1"/>
</dbReference>